<dbReference type="SUPFAM" id="SSF103473">
    <property type="entry name" value="MFS general substrate transporter"/>
    <property type="match status" value="1"/>
</dbReference>
<feature type="transmembrane region" description="Helical" evidence="8">
    <location>
        <begin position="72"/>
        <end position="91"/>
    </location>
</feature>
<evidence type="ECO:0000313" key="11">
    <source>
        <dbReference type="Proteomes" id="UP000319818"/>
    </source>
</evidence>
<feature type="transmembrane region" description="Helical" evidence="8">
    <location>
        <begin position="133"/>
        <end position="153"/>
    </location>
</feature>
<keyword evidence="6 8" id="KW-0472">Membrane</keyword>
<comment type="caution">
    <text evidence="10">The sequence shown here is derived from an EMBL/GenBank/DDBJ whole genome shotgun (WGS) entry which is preliminary data.</text>
</comment>
<dbReference type="Gene3D" id="1.20.1250.20">
    <property type="entry name" value="MFS general substrate transporter like domains"/>
    <property type="match status" value="1"/>
</dbReference>
<dbReference type="PANTHER" id="PTHR42718">
    <property type="entry name" value="MAJOR FACILITATOR SUPERFAMILY MULTIDRUG TRANSPORTER MFSC"/>
    <property type="match status" value="1"/>
</dbReference>
<evidence type="ECO:0000259" key="9">
    <source>
        <dbReference type="PROSITE" id="PS50850"/>
    </source>
</evidence>
<feature type="transmembrane region" description="Helical" evidence="8">
    <location>
        <begin position="224"/>
        <end position="244"/>
    </location>
</feature>
<dbReference type="RefSeq" id="WP_142105178.1">
    <property type="nucleotide sequence ID" value="NZ_VFPH01000002.1"/>
</dbReference>
<organism evidence="10 11">
    <name type="scientific">Pseudonocardia cypriaca</name>
    <dbReference type="NCBI Taxonomy" id="882449"/>
    <lineage>
        <taxon>Bacteria</taxon>
        <taxon>Bacillati</taxon>
        <taxon>Actinomycetota</taxon>
        <taxon>Actinomycetes</taxon>
        <taxon>Pseudonocardiales</taxon>
        <taxon>Pseudonocardiaceae</taxon>
        <taxon>Pseudonocardia</taxon>
    </lineage>
</organism>
<feature type="transmembrane region" description="Helical" evidence="8">
    <location>
        <begin position="386"/>
        <end position="409"/>
    </location>
</feature>
<evidence type="ECO:0000256" key="3">
    <source>
        <dbReference type="ARBA" id="ARBA00022475"/>
    </source>
</evidence>
<evidence type="ECO:0000256" key="4">
    <source>
        <dbReference type="ARBA" id="ARBA00022692"/>
    </source>
</evidence>
<sequence>MYIEAVEPTIGTGPTEEQRDITPTVRAPAPRTRSGFVLALACAAMAIVGIDTAIVNVALASIQHDLGIDHGTLQWVVVAYGLLLGGFLLLGGRLADQLGRRRVFVAGVAIFTGASLLAGITQDAGLLIVARGVQGFGAALTVPAALSLLAVTFAEGPERDRAVGLFGAVGGLAGTVGVVLGGLLAAGPGWRWAFFINVPVGIALLVAALVFLSADRAGERAPRLDVGGAITVTGGLLLFVFALHHAAGHGWFTSSTLALFAAAAALLAVFVRIEARSAAPLVPAALLRNRTVVAANLTAFLAFSALLSFIFIGSLLMQQALAYSPAITGLAWLSTTVTVFVAAMAGARFVARVGVRRLLIIGLSLVAIGALWLARVPAEAGYVTDLLPAFLLAGVGFGFCGPALQLGALSGVSRSDAGLASGLVETMREIGGAAGVAGVSTVLVAGSDLDSFHTAFTVVGVMAFLGVVVAATGFARSAVRVGETS</sequence>
<feature type="transmembrane region" description="Helical" evidence="8">
    <location>
        <begin position="292"/>
        <end position="317"/>
    </location>
</feature>
<name>A0A543FXG0_9PSEU</name>
<proteinExistence type="predicted"/>
<evidence type="ECO:0000256" key="6">
    <source>
        <dbReference type="ARBA" id="ARBA00023136"/>
    </source>
</evidence>
<evidence type="ECO:0000256" key="1">
    <source>
        <dbReference type="ARBA" id="ARBA00004651"/>
    </source>
</evidence>
<gene>
    <name evidence="10" type="ORF">FB388_5751</name>
</gene>
<feature type="transmembrane region" description="Helical" evidence="8">
    <location>
        <begin position="452"/>
        <end position="475"/>
    </location>
</feature>
<keyword evidence="3" id="KW-1003">Cell membrane</keyword>
<dbReference type="PANTHER" id="PTHR42718:SF46">
    <property type="entry name" value="BLR6921 PROTEIN"/>
    <property type="match status" value="1"/>
</dbReference>
<evidence type="ECO:0000256" key="7">
    <source>
        <dbReference type="SAM" id="MobiDB-lite"/>
    </source>
</evidence>
<feature type="transmembrane region" description="Helical" evidence="8">
    <location>
        <begin position="430"/>
        <end position="446"/>
    </location>
</feature>
<feature type="region of interest" description="Disordered" evidence="7">
    <location>
        <begin position="1"/>
        <end position="28"/>
    </location>
</feature>
<keyword evidence="5 8" id="KW-1133">Transmembrane helix</keyword>
<feature type="transmembrane region" description="Helical" evidence="8">
    <location>
        <begin position="165"/>
        <end position="186"/>
    </location>
</feature>
<dbReference type="InterPro" id="IPR020846">
    <property type="entry name" value="MFS_dom"/>
</dbReference>
<dbReference type="Gene3D" id="1.20.1720.10">
    <property type="entry name" value="Multidrug resistance protein D"/>
    <property type="match status" value="1"/>
</dbReference>
<evidence type="ECO:0000256" key="5">
    <source>
        <dbReference type="ARBA" id="ARBA00022989"/>
    </source>
</evidence>
<dbReference type="GO" id="GO:0022857">
    <property type="term" value="F:transmembrane transporter activity"/>
    <property type="evidence" value="ECO:0007669"/>
    <property type="project" value="InterPro"/>
</dbReference>
<dbReference type="PROSITE" id="PS00216">
    <property type="entry name" value="SUGAR_TRANSPORT_1"/>
    <property type="match status" value="1"/>
</dbReference>
<keyword evidence="11" id="KW-1185">Reference proteome</keyword>
<accession>A0A543FXG0</accession>
<evidence type="ECO:0000313" key="10">
    <source>
        <dbReference type="EMBL" id="TQM38511.1"/>
    </source>
</evidence>
<feature type="transmembrane region" description="Helical" evidence="8">
    <location>
        <begin position="358"/>
        <end position="374"/>
    </location>
</feature>
<dbReference type="Proteomes" id="UP000319818">
    <property type="component" value="Unassembled WGS sequence"/>
</dbReference>
<dbReference type="InterPro" id="IPR005829">
    <property type="entry name" value="Sugar_transporter_CS"/>
</dbReference>
<dbReference type="AlphaFoldDB" id="A0A543FXG0"/>
<feature type="transmembrane region" description="Helical" evidence="8">
    <location>
        <begin position="192"/>
        <end position="212"/>
    </location>
</feature>
<keyword evidence="2" id="KW-0813">Transport</keyword>
<dbReference type="OrthoDB" id="7375466at2"/>
<dbReference type="InterPro" id="IPR011701">
    <property type="entry name" value="MFS"/>
</dbReference>
<dbReference type="GO" id="GO:0005886">
    <property type="term" value="C:plasma membrane"/>
    <property type="evidence" value="ECO:0007669"/>
    <property type="project" value="UniProtKB-SubCell"/>
</dbReference>
<feature type="transmembrane region" description="Helical" evidence="8">
    <location>
        <begin position="36"/>
        <end position="60"/>
    </location>
</feature>
<protein>
    <submittedName>
        <fullName evidence="10">EmrB/QacA subfamily drug resistance transporter</fullName>
    </submittedName>
</protein>
<dbReference type="InterPro" id="IPR036259">
    <property type="entry name" value="MFS_trans_sf"/>
</dbReference>
<dbReference type="Pfam" id="PF07690">
    <property type="entry name" value="MFS_1"/>
    <property type="match status" value="1"/>
</dbReference>
<keyword evidence="4 8" id="KW-0812">Transmembrane</keyword>
<feature type="domain" description="Major facilitator superfamily (MFS) profile" evidence="9">
    <location>
        <begin position="37"/>
        <end position="478"/>
    </location>
</feature>
<dbReference type="PROSITE" id="PS50850">
    <property type="entry name" value="MFS"/>
    <property type="match status" value="1"/>
</dbReference>
<evidence type="ECO:0000256" key="8">
    <source>
        <dbReference type="SAM" id="Phobius"/>
    </source>
</evidence>
<dbReference type="CDD" id="cd17321">
    <property type="entry name" value="MFS_MMR_MDR_like"/>
    <property type="match status" value="1"/>
</dbReference>
<feature type="transmembrane region" description="Helical" evidence="8">
    <location>
        <begin position="329"/>
        <end position="351"/>
    </location>
</feature>
<dbReference type="EMBL" id="VFPH01000002">
    <property type="protein sequence ID" value="TQM38511.1"/>
    <property type="molecule type" value="Genomic_DNA"/>
</dbReference>
<reference evidence="10 11" key="1">
    <citation type="submission" date="2019-06" db="EMBL/GenBank/DDBJ databases">
        <title>Sequencing the genomes of 1000 actinobacteria strains.</title>
        <authorList>
            <person name="Klenk H.-P."/>
        </authorList>
    </citation>
    <scope>NUCLEOTIDE SEQUENCE [LARGE SCALE GENOMIC DNA]</scope>
    <source>
        <strain evidence="10 11">DSM 45511</strain>
    </source>
</reference>
<feature type="transmembrane region" description="Helical" evidence="8">
    <location>
        <begin position="250"/>
        <end position="271"/>
    </location>
</feature>
<feature type="transmembrane region" description="Helical" evidence="8">
    <location>
        <begin position="103"/>
        <end position="121"/>
    </location>
</feature>
<comment type="subcellular location">
    <subcellularLocation>
        <location evidence="1">Cell membrane</location>
        <topology evidence="1">Multi-pass membrane protein</topology>
    </subcellularLocation>
</comment>
<evidence type="ECO:0000256" key="2">
    <source>
        <dbReference type="ARBA" id="ARBA00022448"/>
    </source>
</evidence>